<evidence type="ECO:0000259" key="2">
    <source>
        <dbReference type="Pfam" id="PF01557"/>
    </source>
</evidence>
<comment type="caution">
    <text evidence="4">The sequence shown here is derived from an EMBL/GenBank/DDBJ whole genome shotgun (WGS) entry which is preliminary data.</text>
</comment>
<dbReference type="EC" id="3.7.-.-" evidence="4"/>
<evidence type="ECO:0000313" key="5">
    <source>
        <dbReference type="Proteomes" id="UP001597036"/>
    </source>
</evidence>
<dbReference type="PANTHER" id="PTHR11820">
    <property type="entry name" value="ACYLPYRUVASE"/>
    <property type="match status" value="1"/>
</dbReference>
<feature type="domain" description="Rv2993c-like N-terminal" evidence="3">
    <location>
        <begin position="1"/>
        <end position="60"/>
    </location>
</feature>
<keyword evidence="1" id="KW-0479">Metal-binding</keyword>
<dbReference type="InterPro" id="IPR018833">
    <property type="entry name" value="Rv2993c-like_N"/>
</dbReference>
<evidence type="ECO:0000256" key="1">
    <source>
        <dbReference type="ARBA" id="ARBA00022723"/>
    </source>
</evidence>
<accession>A0ABW2Y9Y9</accession>
<evidence type="ECO:0000259" key="3">
    <source>
        <dbReference type="Pfam" id="PF10370"/>
    </source>
</evidence>
<keyword evidence="5" id="KW-1185">Reference proteome</keyword>
<name>A0ABW2Y9Y9_9BIFI</name>
<sequence>MRIARFSHDETVSYAFVQKDEADGKDYLVELSGYPLGSNPVSPTGQRFALDGEGIRLLAPVIPSKVYGLAKNYEAHAEYMGEIKGMKGVHAPEDMVIFSKPSTSVIGPDDPIVFPKFSKDMNFEPELAVVIGRIAKNVSESDAMKYVLGFTCVNDVTLRDLQGDDPTWTRAKGFDTSCPLGPWIETDVNYKDAKISFTLNGEDVPEASGTTANLIHSVESQIAFISSFATLLPGDVILTGTPYATGSLHPGDEAIVHVEGIGDLRNVIVSAE</sequence>
<protein>
    <submittedName>
        <fullName evidence="4">Fumarylacetoacetate hydrolase family protein</fullName>
        <ecNumber evidence="4">3.7.-.-</ecNumber>
    </submittedName>
</protein>
<dbReference type="InterPro" id="IPR036663">
    <property type="entry name" value="Fumarylacetoacetase_C_sf"/>
</dbReference>
<dbReference type="PANTHER" id="PTHR11820:SF7">
    <property type="entry name" value="ACYLPYRUVASE FAHD1, MITOCHONDRIAL"/>
    <property type="match status" value="1"/>
</dbReference>
<feature type="domain" description="Fumarylacetoacetase-like C-terminal" evidence="2">
    <location>
        <begin position="65"/>
        <end position="269"/>
    </location>
</feature>
<dbReference type="Pfam" id="PF01557">
    <property type="entry name" value="FAA_hydrolase"/>
    <property type="match status" value="1"/>
</dbReference>
<dbReference type="RefSeq" id="WP_377939411.1">
    <property type="nucleotide sequence ID" value="NZ_JBHTHQ010000026.1"/>
</dbReference>
<dbReference type="InterPro" id="IPR011234">
    <property type="entry name" value="Fumarylacetoacetase-like_C"/>
</dbReference>
<dbReference type="EMBL" id="JBHTHQ010000026">
    <property type="protein sequence ID" value="MFD0705643.1"/>
    <property type="molecule type" value="Genomic_DNA"/>
</dbReference>
<dbReference type="Pfam" id="PF10370">
    <property type="entry name" value="Rv2993c-like_N"/>
    <property type="match status" value="1"/>
</dbReference>
<gene>
    <name evidence="4" type="ORF">ACFQY8_07795</name>
</gene>
<dbReference type="Proteomes" id="UP001597036">
    <property type="component" value="Unassembled WGS sequence"/>
</dbReference>
<organism evidence="4 5">
    <name type="scientific">Alloscardovia venturai</name>
    <dbReference type="NCBI Taxonomy" id="1769421"/>
    <lineage>
        <taxon>Bacteria</taxon>
        <taxon>Bacillati</taxon>
        <taxon>Actinomycetota</taxon>
        <taxon>Actinomycetes</taxon>
        <taxon>Bifidobacteriales</taxon>
        <taxon>Bifidobacteriaceae</taxon>
        <taxon>Alloscardovia</taxon>
    </lineage>
</organism>
<proteinExistence type="predicted"/>
<reference evidence="5" key="1">
    <citation type="journal article" date="2019" name="Int. J. Syst. Evol. Microbiol.">
        <title>The Global Catalogue of Microorganisms (GCM) 10K type strain sequencing project: providing services to taxonomists for standard genome sequencing and annotation.</title>
        <authorList>
            <consortium name="The Broad Institute Genomics Platform"/>
            <consortium name="The Broad Institute Genome Sequencing Center for Infectious Disease"/>
            <person name="Wu L."/>
            <person name="Ma J."/>
        </authorList>
    </citation>
    <scope>NUCLEOTIDE SEQUENCE [LARGE SCALE GENOMIC DNA]</scope>
    <source>
        <strain evidence="5">CCM 8604</strain>
    </source>
</reference>
<evidence type="ECO:0000313" key="4">
    <source>
        <dbReference type="EMBL" id="MFD0705643.1"/>
    </source>
</evidence>
<dbReference type="SUPFAM" id="SSF56529">
    <property type="entry name" value="FAH"/>
    <property type="match status" value="1"/>
</dbReference>
<dbReference type="Gene3D" id="2.30.30.370">
    <property type="entry name" value="FAH"/>
    <property type="match status" value="1"/>
</dbReference>
<dbReference type="GO" id="GO:0016787">
    <property type="term" value="F:hydrolase activity"/>
    <property type="evidence" value="ECO:0007669"/>
    <property type="project" value="UniProtKB-KW"/>
</dbReference>
<dbReference type="Gene3D" id="3.90.850.10">
    <property type="entry name" value="Fumarylacetoacetase-like, C-terminal domain"/>
    <property type="match status" value="1"/>
</dbReference>
<keyword evidence="4" id="KW-0378">Hydrolase</keyword>